<dbReference type="AlphaFoldDB" id="A0A5R9E066"/>
<evidence type="ECO:0000313" key="1">
    <source>
        <dbReference type="EMBL" id="TLQ43056.1"/>
    </source>
</evidence>
<gene>
    <name evidence="1" type="ORF">FEF34_07770</name>
</gene>
<evidence type="ECO:0000313" key="2">
    <source>
        <dbReference type="Proteomes" id="UP000305921"/>
    </source>
</evidence>
<protein>
    <submittedName>
        <fullName evidence="1">Uncharacterized protein</fullName>
    </submittedName>
</protein>
<organism evidence="1 2">
    <name type="scientific">Streptomyces marianii</name>
    <dbReference type="NCBI Taxonomy" id="1817406"/>
    <lineage>
        <taxon>Bacteria</taxon>
        <taxon>Bacillati</taxon>
        <taxon>Actinomycetota</taxon>
        <taxon>Actinomycetes</taxon>
        <taxon>Kitasatosporales</taxon>
        <taxon>Streptomycetaceae</taxon>
        <taxon>Streptomyces</taxon>
    </lineage>
</organism>
<sequence>MSIWHQRLAEADISAREPRRPFDVAAGLRRLAREAGYLEPTATEPRSSHARHRLALIAHWTVTEAGAAEHVEELTELIGDDGTGELNPADFDGWTDAVDIHGVHVFACILFLANHPESALFWWQFAAGATHPGAAYCLYLHHLSMGETREAAFWKEQMSALRDDVPAEFDGSAEEFTEELIDGLESFTCYSARHRTARPRPPRGLEKRFERLAHRQDDGGLVCRPDRELPDQIQELAAQR</sequence>
<name>A0A5R9E066_9ACTN</name>
<comment type="caution">
    <text evidence="1">The sequence shown here is derived from an EMBL/GenBank/DDBJ whole genome shotgun (WGS) entry which is preliminary data.</text>
</comment>
<dbReference type="Proteomes" id="UP000305921">
    <property type="component" value="Unassembled WGS sequence"/>
</dbReference>
<dbReference type="RefSeq" id="WP_138052471.1">
    <property type="nucleotide sequence ID" value="NZ_VAWE01000001.1"/>
</dbReference>
<keyword evidence="2" id="KW-1185">Reference proteome</keyword>
<dbReference type="EMBL" id="VAWE01000001">
    <property type="protein sequence ID" value="TLQ43056.1"/>
    <property type="molecule type" value="Genomic_DNA"/>
</dbReference>
<proteinExistence type="predicted"/>
<accession>A0A5R9E066</accession>
<dbReference type="OrthoDB" id="4321441at2"/>
<reference evidence="1 2" key="1">
    <citation type="submission" date="2019-05" db="EMBL/GenBank/DDBJ databases">
        <title>Streptomyces marianii sp. nov., a novel marine actinomycete from southern coast of India.</title>
        <authorList>
            <person name="Iniyan A.M."/>
            <person name="Wink J."/>
            <person name="Ramprasad E."/>
            <person name="Ramana C.V."/>
            <person name="Bunk B."/>
            <person name="Sproer C."/>
            <person name="Joseph F.-J.R.S."/>
            <person name="Vincent S.G.P."/>
        </authorList>
    </citation>
    <scope>NUCLEOTIDE SEQUENCE [LARGE SCALE GENOMIC DNA]</scope>
    <source>
        <strain evidence="1 2">ICN19</strain>
    </source>
</reference>